<dbReference type="PANTHER" id="PTHR47043:SF1">
    <property type="entry name" value="UDP-N-ACETYLGLUCOSAMINE TRANSFERASE SUBUNIT ALG13"/>
    <property type="match status" value="1"/>
</dbReference>
<dbReference type="InterPro" id="IPR007235">
    <property type="entry name" value="Glyco_trans_28_C"/>
</dbReference>
<sequence>MTKTVFVTTGATIPFLALLRQFVSSEVHTLLRGLGFQRLVVQYGPLLEQHDLQLYRQFMAAAAADSSNNNGLEVVAFDLKPNLTSDITDADLVISHAGTGSILDALRQNKPLIAVVNTGLMDNHQLQVASSFSANGNLLMCEPTLESLKAAIIESQSTKFVPLPAPNTAKLAEVIYQEGGLL</sequence>
<feature type="domain" description="Glycosyl transferase family 28 C-terminal" evidence="8">
    <location>
        <begin position="4"/>
        <end position="159"/>
    </location>
</feature>
<dbReference type="InterPro" id="IPR052474">
    <property type="entry name" value="UDP-GlcNAc_transferase"/>
</dbReference>
<comment type="subunit">
    <text evidence="1 7">Heterodimer with ALG14 to form a functional enzyme.</text>
</comment>
<comment type="function">
    <text evidence="4 7">Involved in protein N-glycosylation. Essential for the second step of the dolichol-linked oligosaccharide pathway.</text>
</comment>
<dbReference type="AlphaFoldDB" id="A0A0J9X4V3"/>
<keyword evidence="7" id="KW-0328">Glycosyltransferase</keyword>
<evidence type="ECO:0000256" key="1">
    <source>
        <dbReference type="ARBA" id="ARBA00011198"/>
    </source>
</evidence>
<dbReference type="Pfam" id="PF04101">
    <property type="entry name" value="Glyco_tran_28_C"/>
    <property type="match status" value="1"/>
</dbReference>
<reference evidence="9" key="1">
    <citation type="submission" date="2014-03" db="EMBL/GenBank/DDBJ databases">
        <authorList>
            <person name="Casaregola S."/>
        </authorList>
    </citation>
    <scope>NUCLEOTIDE SEQUENCE [LARGE SCALE GENOMIC DNA]</scope>
    <source>
        <strain evidence="9">CLIB 918</strain>
    </source>
</reference>
<evidence type="ECO:0000313" key="10">
    <source>
        <dbReference type="Proteomes" id="UP000242525"/>
    </source>
</evidence>
<comment type="similarity">
    <text evidence="7">Belongs to the glycosyltransferase 28 family.</text>
</comment>
<proteinExistence type="inferred from homology"/>
<dbReference type="GO" id="GO:0004577">
    <property type="term" value="F:N-acetylglucosaminyldiphosphodolichol N-acetylglucosaminyltransferase activity"/>
    <property type="evidence" value="ECO:0007669"/>
    <property type="project" value="UniProtKB-EC"/>
</dbReference>
<evidence type="ECO:0000313" key="9">
    <source>
        <dbReference type="EMBL" id="CDO51787.1"/>
    </source>
</evidence>
<evidence type="ECO:0000256" key="3">
    <source>
        <dbReference type="ARBA" id="ARBA00017468"/>
    </source>
</evidence>
<comment type="subcellular location">
    <subcellularLocation>
        <location evidence="7">Endoplasmic reticulum</location>
    </subcellularLocation>
</comment>
<evidence type="ECO:0000256" key="2">
    <source>
        <dbReference type="ARBA" id="ARBA00012614"/>
    </source>
</evidence>
<evidence type="ECO:0000256" key="7">
    <source>
        <dbReference type="RuleBase" id="RU362128"/>
    </source>
</evidence>
<comment type="catalytic activity">
    <reaction evidence="6">
        <text>an N-acetyl-alpha-D-glucosaminyl-diphospho-di-trans,poly-cis-dolichol + UDP-N-acetyl-alpha-D-glucosamine = an N,N'-diacetylchitobiosyl-diphospho-di-trans,poly-cis-dolichol + UDP + H(+)</text>
        <dbReference type="Rhea" id="RHEA:23380"/>
        <dbReference type="Rhea" id="RHEA-COMP:19507"/>
        <dbReference type="Rhea" id="RHEA-COMP:19510"/>
        <dbReference type="ChEBI" id="CHEBI:15378"/>
        <dbReference type="ChEBI" id="CHEBI:57269"/>
        <dbReference type="ChEBI" id="CHEBI:57705"/>
        <dbReference type="ChEBI" id="CHEBI:58223"/>
        <dbReference type="ChEBI" id="CHEBI:58427"/>
        <dbReference type="EC" id="2.4.1.141"/>
    </reaction>
</comment>
<dbReference type="EC" id="2.4.1.141" evidence="2 7"/>
<dbReference type="STRING" id="1173061.A0A0J9X4V3"/>
<dbReference type="SUPFAM" id="SSF53756">
    <property type="entry name" value="UDP-Glycosyltransferase/glycogen phosphorylase"/>
    <property type="match status" value="1"/>
</dbReference>
<keyword evidence="7" id="KW-0256">Endoplasmic reticulum</keyword>
<accession>A0A0J9X4V3</accession>
<evidence type="ECO:0000259" key="8">
    <source>
        <dbReference type="Pfam" id="PF04101"/>
    </source>
</evidence>
<evidence type="ECO:0000256" key="4">
    <source>
        <dbReference type="ARBA" id="ARBA00024804"/>
    </source>
</evidence>
<name>A0A0J9X4V3_GEOCN</name>
<dbReference type="PANTHER" id="PTHR47043">
    <property type="entry name" value="UDP-N-ACETYLGLUCOSAMINE TRANSFERASE SUBUNIT ALG13"/>
    <property type="match status" value="1"/>
</dbReference>
<evidence type="ECO:0000256" key="5">
    <source>
        <dbReference type="ARBA" id="ARBA00032061"/>
    </source>
</evidence>
<protein>
    <recommendedName>
        <fullName evidence="3 7">UDP-N-acetylglucosamine transferase subunit ALG13</fullName>
        <ecNumber evidence="2 7">2.4.1.141</ecNumber>
    </recommendedName>
    <alternativeName>
        <fullName evidence="5 7">Asparagine-linked glycosylation protein 13</fullName>
    </alternativeName>
</protein>
<dbReference type="OrthoDB" id="20273at2759"/>
<evidence type="ECO:0000256" key="6">
    <source>
        <dbReference type="ARBA" id="ARBA00048184"/>
    </source>
</evidence>
<dbReference type="GO" id="GO:0043541">
    <property type="term" value="C:UDP-N-acetylglucosamine transferase complex"/>
    <property type="evidence" value="ECO:0007669"/>
    <property type="project" value="TreeGrafter"/>
</dbReference>
<gene>
    <name evidence="7" type="primary">ALG13</name>
    <name evidence="9" type="ORF">BN980_GECA02s00901g</name>
</gene>
<keyword evidence="10" id="KW-1185">Reference proteome</keyword>
<keyword evidence="7 9" id="KW-0808">Transferase</keyword>
<dbReference type="Gene3D" id="3.40.50.2000">
    <property type="entry name" value="Glycogen Phosphorylase B"/>
    <property type="match status" value="1"/>
</dbReference>
<dbReference type="Proteomes" id="UP000242525">
    <property type="component" value="Unassembled WGS sequence"/>
</dbReference>
<comment type="caution">
    <text evidence="9">The sequence shown here is derived from an EMBL/GenBank/DDBJ whole genome shotgun (WGS) entry which is preliminary data.</text>
</comment>
<dbReference type="GO" id="GO:0006488">
    <property type="term" value="P:dolichol-linked oligosaccharide biosynthetic process"/>
    <property type="evidence" value="ECO:0007669"/>
    <property type="project" value="TreeGrafter"/>
</dbReference>
<organism evidence="9 10">
    <name type="scientific">Geotrichum candidum</name>
    <name type="common">Oospora lactis</name>
    <name type="synonym">Dipodascus geotrichum</name>
    <dbReference type="NCBI Taxonomy" id="1173061"/>
    <lineage>
        <taxon>Eukaryota</taxon>
        <taxon>Fungi</taxon>
        <taxon>Dikarya</taxon>
        <taxon>Ascomycota</taxon>
        <taxon>Saccharomycotina</taxon>
        <taxon>Dipodascomycetes</taxon>
        <taxon>Dipodascales</taxon>
        <taxon>Dipodascaceae</taxon>
        <taxon>Geotrichum</taxon>
    </lineage>
</organism>
<dbReference type="EMBL" id="CCBN010000002">
    <property type="protein sequence ID" value="CDO51787.1"/>
    <property type="molecule type" value="Genomic_DNA"/>
</dbReference>